<dbReference type="KEGG" id="amuc:Pan181_48300"/>
<reference evidence="2 3" key="1">
    <citation type="submission" date="2019-02" db="EMBL/GenBank/DDBJ databases">
        <title>Deep-cultivation of Planctomycetes and their phenomic and genomic characterization uncovers novel biology.</title>
        <authorList>
            <person name="Wiegand S."/>
            <person name="Jogler M."/>
            <person name="Boedeker C."/>
            <person name="Pinto D."/>
            <person name="Vollmers J."/>
            <person name="Rivas-Marin E."/>
            <person name="Kohn T."/>
            <person name="Peeters S.H."/>
            <person name="Heuer A."/>
            <person name="Rast P."/>
            <person name="Oberbeckmann S."/>
            <person name="Bunk B."/>
            <person name="Jeske O."/>
            <person name="Meyerdierks A."/>
            <person name="Storesund J.E."/>
            <person name="Kallscheuer N."/>
            <person name="Luecker S."/>
            <person name="Lage O.M."/>
            <person name="Pohl T."/>
            <person name="Merkel B.J."/>
            <person name="Hornburger P."/>
            <person name="Mueller R.-W."/>
            <person name="Bruemmer F."/>
            <person name="Labrenz M."/>
            <person name="Spormann A.M."/>
            <person name="Op den Camp H."/>
            <person name="Overmann J."/>
            <person name="Amann R."/>
            <person name="Jetten M.S.M."/>
            <person name="Mascher T."/>
            <person name="Medema M.H."/>
            <person name="Devos D.P."/>
            <person name="Kaster A.-K."/>
            <person name="Ovreas L."/>
            <person name="Rohde M."/>
            <person name="Galperin M.Y."/>
            <person name="Jogler C."/>
        </authorList>
    </citation>
    <scope>NUCLEOTIDE SEQUENCE [LARGE SCALE GENOMIC DNA]</scope>
    <source>
        <strain evidence="2 3">Pan181</strain>
    </source>
</reference>
<keyword evidence="1" id="KW-1133">Transmembrane helix</keyword>
<dbReference type="EMBL" id="CP036278">
    <property type="protein sequence ID" value="QDU58591.1"/>
    <property type="molecule type" value="Genomic_DNA"/>
</dbReference>
<accession>A0A518AV43</accession>
<evidence type="ECO:0000256" key="1">
    <source>
        <dbReference type="SAM" id="Phobius"/>
    </source>
</evidence>
<proteinExistence type="predicted"/>
<feature type="transmembrane region" description="Helical" evidence="1">
    <location>
        <begin position="292"/>
        <end position="311"/>
    </location>
</feature>
<gene>
    <name evidence="2" type="ORF">Pan181_48300</name>
</gene>
<keyword evidence="3" id="KW-1185">Reference proteome</keyword>
<name>A0A518AV43_9BACT</name>
<protein>
    <submittedName>
        <fullName evidence="2">Uncharacterized protein</fullName>
    </submittedName>
</protein>
<dbReference type="OrthoDB" id="272663at2"/>
<dbReference type="AlphaFoldDB" id="A0A518AV43"/>
<organism evidence="2 3">
    <name type="scientific">Aeoliella mucimassa</name>
    <dbReference type="NCBI Taxonomy" id="2527972"/>
    <lineage>
        <taxon>Bacteria</taxon>
        <taxon>Pseudomonadati</taxon>
        <taxon>Planctomycetota</taxon>
        <taxon>Planctomycetia</taxon>
        <taxon>Pirellulales</taxon>
        <taxon>Lacipirellulaceae</taxon>
        <taxon>Aeoliella</taxon>
    </lineage>
</organism>
<feature type="transmembrane region" description="Helical" evidence="1">
    <location>
        <begin position="263"/>
        <end position="286"/>
    </location>
</feature>
<keyword evidence="1" id="KW-0812">Transmembrane</keyword>
<sequence>MTTSGSIEPLRYPEPWPETSLGEEKWKQVPLVGRYVSVFVAEARLSSVEGDLERQFNLRDPSPVDYWHDDLRRQIAEGIIDACVEAIGWTHSHFVPDDNLGVMISIRTGDLCELDAIFRIEKLLGRRHSKEEWLHLVELTLGEVVELFANELLTIEEAVMIDRPLRDQLAQELRQLVTGKLSNDDFDDSYYDAYRQSSDPAVREVAQFGWSLYSSDVLWPYSLKGWHKVSEATRQRAAHAVLFLRTDLKYVYREQKRSLADMGVCMFESMGCLLGLALFVMAWLVFASDLELAAIFACVGAIALVVSRLMAQVRHADDQSFQVEANKIGDLQVWPFVSKQQLADTPGSGFVTCALRTQP</sequence>
<dbReference type="Proteomes" id="UP000315750">
    <property type="component" value="Chromosome"/>
</dbReference>
<evidence type="ECO:0000313" key="3">
    <source>
        <dbReference type="Proteomes" id="UP000315750"/>
    </source>
</evidence>
<evidence type="ECO:0000313" key="2">
    <source>
        <dbReference type="EMBL" id="QDU58591.1"/>
    </source>
</evidence>
<keyword evidence="1" id="KW-0472">Membrane</keyword>